<protein>
    <submittedName>
        <fullName evidence="1">AlNc14C289G10210 protein</fullName>
    </submittedName>
</protein>
<organism evidence="1">
    <name type="scientific">Albugo laibachii Nc14</name>
    <dbReference type="NCBI Taxonomy" id="890382"/>
    <lineage>
        <taxon>Eukaryota</taxon>
        <taxon>Sar</taxon>
        <taxon>Stramenopiles</taxon>
        <taxon>Oomycota</taxon>
        <taxon>Peronosporomycetes</taxon>
        <taxon>Albuginales</taxon>
        <taxon>Albuginaceae</taxon>
        <taxon>Albugo</taxon>
    </lineage>
</organism>
<sequence length="146" mass="16302">MVMIDTLAMDEDGTCYKANCTVEASPPISWLLQPFVALLPKTKSSSPDKENVDPAGYIVHRCSSGAVKTSTGDPVTPRKCPPGFDENDKDTKNCVWSRNCSVSSIQFTRPPLMNTNGRADHNIWKNDFDQKPELVNLWIDENWLIS</sequence>
<accession>F0WV65</accession>
<dbReference type="AlphaFoldDB" id="F0WV65"/>
<gene>
    <name evidence="1" type="primary">AlNc14C289G10210</name>
    <name evidence="1" type="ORF">ALNC14_114480</name>
</gene>
<reference evidence="1" key="2">
    <citation type="submission" date="2011-02" db="EMBL/GenBank/DDBJ databases">
        <authorList>
            <person name="MacLean D."/>
        </authorList>
    </citation>
    <scope>NUCLEOTIDE SEQUENCE</scope>
</reference>
<reference evidence="1" key="1">
    <citation type="journal article" date="2011" name="PLoS Biol.">
        <title>Gene gain and loss during evolution of obligate parasitism in the white rust pathogen of Arabidopsis thaliana.</title>
        <authorList>
            <person name="Kemen E."/>
            <person name="Gardiner A."/>
            <person name="Schultz-Larsen T."/>
            <person name="Kemen A.C."/>
            <person name="Balmuth A.L."/>
            <person name="Robert-Seilaniantz A."/>
            <person name="Bailey K."/>
            <person name="Holub E."/>
            <person name="Studholme D.J."/>
            <person name="Maclean D."/>
            <person name="Jones J.D."/>
        </authorList>
    </citation>
    <scope>NUCLEOTIDE SEQUENCE</scope>
</reference>
<dbReference type="HOGENOM" id="CLU_1780868_0_0_1"/>
<name>F0WV65_9STRA</name>
<proteinExistence type="predicted"/>
<dbReference type="EMBL" id="FR824334">
    <property type="protein sequence ID" value="CCA25304.1"/>
    <property type="molecule type" value="Genomic_DNA"/>
</dbReference>
<evidence type="ECO:0000313" key="1">
    <source>
        <dbReference type="EMBL" id="CCA25304.1"/>
    </source>
</evidence>